<accession>A0A8I0H316</accession>
<name>A0A8I0H316_XANCI</name>
<dbReference type="GO" id="GO:0006426">
    <property type="term" value="P:glycyl-tRNA aminoacylation"/>
    <property type="evidence" value="ECO:0007669"/>
    <property type="project" value="TreeGrafter"/>
</dbReference>
<keyword evidence="1" id="KW-0436">Ligase</keyword>
<dbReference type="PANTHER" id="PTHR10745">
    <property type="entry name" value="GLYCYL-TRNA SYNTHETASE/DNA POLYMERASE SUBUNIT GAMMA-2"/>
    <property type="match status" value="1"/>
</dbReference>
<sequence>LFPFGWGELWGIASRTDYDLTCHQKVSGKNMEYIDPETNERYIPYLIEPSVGVERTILTVLCDAYHEETLDDGTTREVMKFHPFLA</sequence>
<organism evidence="1 2">
    <name type="scientific">Xanthomonas citri pv. citri</name>
    <dbReference type="NCBI Taxonomy" id="611301"/>
    <lineage>
        <taxon>Bacteria</taxon>
        <taxon>Pseudomonadati</taxon>
        <taxon>Pseudomonadota</taxon>
        <taxon>Gammaproteobacteria</taxon>
        <taxon>Lysobacterales</taxon>
        <taxon>Lysobacteraceae</taxon>
        <taxon>Xanthomonas</taxon>
    </lineage>
</organism>
<dbReference type="PANTHER" id="PTHR10745:SF8">
    <property type="entry name" value="DNA POLYMERASE SUBUNIT GAMMA-2, MITOCHONDRIAL"/>
    <property type="match status" value="1"/>
</dbReference>
<dbReference type="InterPro" id="IPR045864">
    <property type="entry name" value="aa-tRNA-synth_II/BPL/LPL"/>
</dbReference>
<reference evidence="1" key="1">
    <citation type="submission" date="2020-01" db="EMBL/GenBank/DDBJ databases">
        <authorList>
            <person name="Richard D."/>
        </authorList>
    </citation>
    <scope>NUCLEOTIDE SEQUENCE</scope>
    <source>
        <strain evidence="1">JP541</strain>
    </source>
</reference>
<dbReference type="AlphaFoldDB" id="A0A8I0H316"/>
<protein>
    <submittedName>
        <fullName evidence="1">Glycine--tRNA ligase</fullName>
        <ecNumber evidence="1">6.1.1.14</ecNumber>
    </submittedName>
</protein>
<dbReference type="GO" id="GO:0005737">
    <property type="term" value="C:cytoplasm"/>
    <property type="evidence" value="ECO:0007669"/>
    <property type="project" value="TreeGrafter"/>
</dbReference>
<dbReference type="EC" id="6.1.1.14" evidence="1"/>
<feature type="non-terminal residue" evidence="1">
    <location>
        <position position="1"/>
    </location>
</feature>
<dbReference type="Proteomes" id="UP000653002">
    <property type="component" value="Unassembled WGS sequence"/>
</dbReference>
<evidence type="ECO:0000313" key="2">
    <source>
        <dbReference type="Proteomes" id="UP000653002"/>
    </source>
</evidence>
<dbReference type="GO" id="GO:0004820">
    <property type="term" value="F:glycine-tRNA ligase activity"/>
    <property type="evidence" value="ECO:0007669"/>
    <property type="project" value="UniProtKB-EC"/>
</dbReference>
<dbReference type="SUPFAM" id="SSF55681">
    <property type="entry name" value="Class II aaRS and biotin synthetases"/>
    <property type="match status" value="1"/>
</dbReference>
<proteinExistence type="predicted"/>
<evidence type="ECO:0000313" key="1">
    <source>
        <dbReference type="EMBL" id="MBD4335585.1"/>
    </source>
</evidence>
<comment type="caution">
    <text evidence="1">The sequence shown here is derived from an EMBL/GenBank/DDBJ whole genome shotgun (WGS) entry which is preliminary data.</text>
</comment>
<dbReference type="Gene3D" id="3.30.930.10">
    <property type="entry name" value="Bira Bifunctional Protein, Domain 2"/>
    <property type="match status" value="1"/>
</dbReference>
<gene>
    <name evidence="1" type="ORF">GUH15_05745</name>
</gene>
<feature type="non-terminal residue" evidence="1">
    <location>
        <position position="86"/>
    </location>
</feature>
<dbReference type="InterPro" id="IPR027031">
    <property type="entry name" value="Gly-tRNA_synthase/POLG2"/>
</dbReference>
<dbReference type="EMBL" id="JAABFR010000239">
    <property type="protein sequence ID" value="MBD4335585.1"/>
    <property type="molecule type" value="Genomic_DNA"/>
</dbReference>